<dbReference type="Pfam" id="PF01764">
    <property type="entry name" value="Lipase_3"/>
    <property type="match status" value="1"/>
</dbReference>
<dbReference type="PANTHER" id="PTHR45856:SF11">
    <property type="entry name" value="FUNGAL LIPASE-LIKE DOMAIN-CONTAINING PROTEIN"/>
    <property type="match status" value="1"/>
</dbReference>
<dbReference type="InterPro" id="IPR002921">
    <property type="entry name" value="Fungal_lipase-type"/>
</dbReference>
<gene>
    <name evidence="2" type="ORF">GCM10023173_25650</name>
</gene>
<proteinExistence type="predicted"/>
<reference evidence="3" key="1">
    <citation type="journal article" date="2019" name="Int. J. Syst. Evol. Microbiol.">
        <title>The Global Catalogue of Microorganisms (GCM) 10K type strain sequencing project: providing services to taxonomists for standard genome sequencing and annotation.</title>
        <authorList>
            <consortium name="The Broad Institute Genomics Platform"/>
            <consortium name="The Broad Institute Genome Sequencing Center for Infectious Disease"/>
            <person name="Wu L."/>
            <person name="Ma J."/>
        </authorList>
    </citation>
    <scope>NUCLEOTIDE SEQUENCE [LARGE SCALE GENOMIC DNA]</scope>
    <source>
        <strain evidence="3">JCM 17858</strain>
    </source>
</reference>
<comment type="caution">
    <text evidence="2">The sequence shown here is derived from an EMBL/GenBank/DDBJ whole genome shotgun (WGS) entry which is preliminary data.</text>
</comment>
<dbReference type="PANTHER" id="PTHR45856">
    <property type="entry name" value="ALPHA/BETA-HYDROLASES SUPERFAMILY PROTEIN"/>
    <property type="match status" value="1"/>
</dbReference>
<evidence type="ECO:0000259" key="1">
    <source>
        <dbReference type="Pfam" id="PF01764"/>
    </source>
</evidence>
<name>A0ABP8R8H2_9SPHI</name>
<dbReference type="SUPFAM" id="SSF53474">
    <property type="entry name" value="alpha/beta-Hydrolases"/>
    <property type="match status" value="1"/>
</dbReference>
<dbReference type="InterPro" id="IPR051218">
    <property type="entry name" value="Sec_MonoDiacylglyc_Lipase"/>
</dbReference>
<evidence type="ECO:0000313" key="2">
    <source>
        <dbReference type="EMBL" id="GAA4520929.1"/>
    </source>
</evidence>
<dbReference type="EMBL" id="BAABGR010000042">
    <property type="protein sequence ID" value="GAA4520929.1"/>
    <property type="molecule type" value="Genomic_DNA"/>
</dbReference>
<keyword evidence="3" id="KW-1185">Reference proteome</keyword>
<dbReference type="InterPro" id="IPR029058">
    <property type="entry name" value="AB_hydrolase_fold"/>
</dbReference>
<accession>A0ABP8R8H2</accession>
<sequence length="386" mass="44508">MIMYYRLLPCRIFFILFFTFVAFSSRAQFSKLKPGFDAQECEDLLKINAIFQDTTRTASILQHTTGYTLLYRTPNVGLDNVADIWLRQDSAVVLAIRGTTTKMESFLEDFYCAMVPAAGTLQLTNEKAFDYKLAEDPKAAVHAGFLIGFGYLAEQLKPKFDELYAKGYRDFMISGHSQGGALCYYFSAWLMYKRKQGEFKGITVKTYASAPPKMGNMYFAYDYDNAHLSMWTFSIVNSADPVPEMPLTTQQLEIDMNEPNPILNLEARFNDLSWLKRWFVKKAFNKMKNSAQKSSEAYQKYLGKYVGDFIHKSLPELQLPNPVKTTYFVRPGVPIVLSANEAYKEKFKNAALYFDHGIDPYRYLLRQYYQGLEEFVPVLNIKKRID</sequence>
<dbReference type="Proteomes" id="UP001500394">
    <property type="component" value="Unassembled WGS sequence"/>
</dbReference>
<organism evidence="2 3">
    <name type="scientific">Sphingobacterium thermophilum</name>
    <dbReference type="NCBI Taxonomy" id="768534"/>
    <lineage>
        <taxon>Bacteria</taxon>
        <taxon>Pseudomonadati</taxon>
        <taxon>Bacteroidota</taxon>
        <taxon>Sphingobacteriia</taxon>
        <taxon>Sphingobacteriales</taxon>
        <taxon>Sphingobacteriaceae</taxon>
        <taxon>Sphingobacterium</taxon>
    </lineage>
</organism>
<dbReference type="CDD" id="cd00519">
    <property type="entry name" value="Lipase_3"/>
    <property type="match status" value="1"/>
</dbReference>
<dbReference type="Gene3D" id="3.40.50.1820">
    <property type="entry name" value="alpha/beta hydrolase"/>
    <property type="match status" value="1"/>
</dbReference>
<feature type="domain" description="Fungal lipase-type" evidence="1">
    <location>
        <begin position="93"/>
        <end position="248"/>
    </location>
</feature>
<evidence type="ECO:0000313" key="3">
    <source>
        <dbReference type="Proteomes" id="UP001500394"/>
    </source>
</evidence>
<protein>
    <recommendedName>
        <fullName evidence="1">Fungal lipase-type domain-containing protein</fullName>
    </recommendedName>
</protein>